<protein>
    <submittedName>
        <fullName evidence="2">Uncharacterized protein</fullName>
    </submittedName>
</protein>
<name>A0A517QS72_9PLAN</name>
<feature type="compositionally biased region" description="Low complexity" evidence="1">
    <location>
        <begin position="124"/>
        <end position="133"/>
    </location>
</feature>
<accession>A0A517QS72</accession>
<reference evidence="2 3" key="1">
    <citation type="submission" date="2019-02" db="EMBL/GenBank/DDBJ databases">
        <title>Deep-cultivation of Planctomycetes and their phenomic and genomic characterization uncovers novel biology.</title>
        <authorList>
            <person name="Wiegand S."/>
            <person name="Jogler M."/>
            <person name="Boedeker C."/>
            <person name="Pinto D."/>
            <person name="Vollmers J."/>
            <person name="Rivas-Marin E."/>
            <person name="Kohn T."/>
            <person name="Peeters S.H."/>
            <person name="Heuer A."/>
            <person name="Rast P."/>
            <person name="Oberbeckmann S."/>
            <person name="Bunk B."/>
            <person name="Jeske O."/>
            <person name="Meyerdierks A."/>
            <person name="Storesund J.E."/>
            <person name="Kallscheuer N."/>
            <person name="Luecker S."/>
            <person name="Lage O.M."/>
            <person name="Pohl T."/>
            <person name="Merkel B.J."/>
            <person name="Hornburger P."/>
            <person name="Mueller R.-W."/>
            <person name="Bruemmer F."/>
            <person name="Labrenz M."/>
            <person name="Spormann A.M."/>
            <person name="Op den Camp H."/>
            <person name="Overmann J."/>
            <person name="Amann R."/>
            <person name="Jetten M.S.M."/>
            <person name="Mascher T."/>
            <person name="Medema M.H."/>
            <person name="Devos D.P."/>
            <person name="Kaster A.-K."/>
            <person name="Ovreas L."/>
            <person name="Rohde M."/>
            <person name="Galperin M.Y."/>
            <person name="Jogler C."/>
        </authorList>
    </citation>
    <scope>NUCLEOTIDE SEQUENCE [LARGE SCALE GENOMIC DNA]</scope>
    <source>
        <strain evidence="2 3">Mal48</strain>
    </source>
</reference>
<proteinExistence type="predicted"/>
<evidence type="ECO:0000256" key="1">
    <source>
        <dbReference type="SAM" id="MobiDB-lite"/>
    </source>
</evidence>
<organism evidence="2 3">
    <name type="scientific">Thalassoglobus polymorphus</name>
    <dbReference type="NCBI Taxonomy" id="2527994"/>
    <lineage>
        <taxon>Bacteria</taxon>
        <taxon>Pseudomonadati</taxon>
        <taxon>Planctomycetota</taxon>
        <taxon>Planctomycetia</taxon>
        <taxon>Planctomycetales</taxon>
        <taxon>Planctomycetaceae</taxon>
        <taxon>Thalassoglobus</taxon>
    </lineage>
</organism>
<dbReference type="KEGG" id="tpol:Mal48_37340"/>
<feature type="region of interest" description="Disordered" evidence="1">
    <location>
        <begin position="113"/>
        <end position="133"/>
    </location>
</feature>
<sequence length="190" mass="19707">MHQILASFCSLLILLTGFPLFGVETELSCIDGASAAHATSDTETGSCCSNDAGGCTSSCCASAFKSILTGFTSNRASQECCAVVLHDAAPHHSTTKNTALSDLTLNVSTPRDTSLQNLQHPESSDSPQTPESSSECPCSTGDCCCSTSTSISFLETQSSLTATIVISQIDLDSDALQSRGEHPSPPPPRV</sequence>
<dbReference type="AlphaFoldDB" id="A0A517QS72"/>
<evidence type="ECO:0000313" key="3">
    <source>
        <dbReference type="Proteomes" id="UP000315724"/>
    </source>
</evidence>
<dbReference type="EMBL" id="CP036267">
    <property type="protein sequence ID" value="QDT34473.1"/>
    <property type="molecule type" value="Genomic_DNA"/>
</dbReference>
<gene>
    <name evidence="2" type="ORF">Mal48_37340</name>
</gene>
<evidence type="ECO:0000313" key="2">
    <source>
        <dbReference type="EMBL" id="QDT34473.1"/>
    </source>
</evidence>
<keyword evidence="3" id="KW-1185">Reference proteome</keyword>
<dbReference type="Proteomes" id="UP000315724">
    <property type="component" value="Chromosome"/>
</dbReference>